<gene>
    <name evidence="3" type="primary">100640445</name>
</gene>
<dbReference type="PANTHER" id="PTHR15901:SF16">
    <property type="entry name" value="TESTICULAR HAPLOID EXPRESSED GENE PROTEIN"/>
    <property type="match status" value="1"/>
</dbReference>
<accession>A0A1X7VLD1</accession>
<dbReference type="eggNOG" id="ENOG502S0I9">
    <property type="taxonomic scope" value="Eukaryota"/>
</dbReference>
<dbReference type="InterPro" id="IPR042401">
    <property type="entry name" value="SPMAP2-like"/>
</dbReference>
<reference evidence="3" key="2">
    <citation type="submission" date="2017-05" db="UniProtKB">
        <authorList>
            <consortium name="EnsemblMetazoa"/>
        </authorList>
    </citation>
    <scope>IDENTIFICATION</scope>
</reference>
<dbReference type="EnsemblMetazoa" id="XM_011411674.2">
    <property type="protein sequence ID" value="XP_011409976.1"/>
    <property type="gene ID" value="LOC100640445"/>
</dbReference>
<feature type="region of interest" description="Disordered" evidence="2">
    <location>
        <begin position="1"/>
        <end position="20"/>
    </location>
</feature>
<dbReference type="STRING" id="400682.A0A1X7VLD1"/>
<dbReference type="InParanoid" id="A0A1X7VLD1"/>
<feature type="compositionally biased region" description="Polar residues" evidence="2">
    <location>
        <begin position="1"/>
        <end position="13"/>
    </location>
</feature>
<dbReference type="KEGG" id="aqu:100640445"/>
<organism evidence="3">
    <name type="scientific">Amphimedon queenslandica</name>
    <name type="common">Sponge</name>
    <dbReference type="NCBI Taxonomy" id="400682"/>
    <lineage>
        <taxon>Eukaryota</taxon>
        <taxon>Metazoa</taxon>
        <taxon>Porifera</taxon>
        <taxon>Demospongiae</taxon>
        <taxon>Heteroscleromorpha</taxon>
        <taxon>Haplosclerida</taxon>
        <taxon>Niphatidae</taxon>
        <taxon>Amphimedon</taxon>
    </lineage>
</organism>
<dbReference type="SMART" id="SM00705">
    <property type="entry name" value="THEG"/>
    <property type="match status" value="7"/>
</dbReference>
<evidence type="ECO:0008006" key="5">
    <source>
        <dbReference type="Google" id="ProtNLM"/>
    </source>
</evidence>
<protein>
    <recommendedName>
        <fullName evidence="5">Testicular haploid expressed gene protein-like</fullName>
    </recommendedName>
</protein>
<dbReference type="AlphaFoldDB" id="A0A1X7VLD1"/>
<proteinExistence type="predicted"/>
<dbReference type="InterPro" id="IPR006623">
    <property type="entry name" value="THEG"/>
</dbReference>
<evidence type="ECO:0000256" key="2">
    <source>
        <dbReference type="SAM" id="MobiDB-lite"/>
    </source>
</evidence>
<dbReference type="Pfam" id="PF14912">
    <property type="entry name" value="THEG"/>
    <property type="match status" value="3"/>
</dbReference>
<sequence length="331" mass="37305">MTVTDNIAKNSGETSGGGVNGIINLPSTHTPRGCNIMRPDIVRITELSTPRGTKKDWWTTYGPPLVWGNQETIWQLNPATLTYTPSNRLRELALPKVDHCNKNHFTPEFQYSCGRGSQIWKVKKSAMKAVPTERTMQLAKHKMNPSGFEPFFMLNCGRSSPIWRPSKAALSAKLRPRTALLAQPKELHKNYLPPRQVQTRVSSAIKRSECNEYIHRLAQPKERPDGPFRDAEWPVSKGALQAEPTQRLNELSRPKRLAEGHEASRDGYWRVTNGAKSAVASSRISELAKPIIRATMDHVQFNPDVFQVSPAAKKYIASPRIEELAQPIQRR</sequence>
<reference evidence="4" key="1">
    <citation type="journal article" date="2010" name="Nature">
        <title>The Amphimedon queenslandica genome and the evolution of animal complexity.</title>
        <authorList>
            <person name="Srivastava M."/>
            <person name="Simakov O."/>
            <person name="Chapman J."/>
            <person name="Fahey B."/>
            <person name="Gauthier M.E."/>
            <person name="Mitros T."/>
            <person name="Richards G.S."/>
            <person name="Conaco C."/>
            <person name="Dacre M."/>
            <person name="Hellsten U."/>
            <person name="Larroux C."/>
            <person name="Putnam N.H."/>
            <person name="Stanke M."/>
            <person name="Adamska M."/>
            <person name="Darling A."/>
            <person name="Degnan S.M."/>
            <person name="Oakley T.H."/>
            <person name="Plachetzki D.C."/>
            <person name="Zhai Y."/>
            <person name="Adamski M."/>
            <person name="Calcino A."/>
            <person name="Cummins S.F."/>
            <person name="Goodstein D.M."/>
            <person name="Harris C."/>
            <person name="Jackson D.J."/>
            <person name="Leys S.P."/>
            <person name="Shu S."/>
            <person name="Woodcroft B.J."/>
            <person name="Vervoort M."/>
            <person name="Kosik K.S."/>
            <person name="Manning G."/>
            <person name="Degnan B.M."/>
            <person name="Rokhsar D.S."/>
        </authorList>
    </citation>
    <scope>NUCLEOTIDE SEQUENCE [LARGE SCALE GENOMIC DNA]</scope>
</reference>
<keyword evidence="4" id="KW-1185">Reference proteome</keyword>
<dbReference type="EnsemblMetazoa" id="Aqu2.1.40704_001">
    <property type="protein sequence ID" value="Aqu2.1.40704_001"/>
    <property type="gene ID" value="Aqu2.1.40704"/>
</dbReference>
<dbReference type="Proteomes" id="UP000007879">
    <property type="component" value="Unassembled WGS sequence"/>
</dbReference>
<name>A0A1X7VLD1_AMPQE</name>
<evidence type="ECO:0000313" key="3">
    <source>
        <dbReference type="EnsemblMetazoa" id="Aqu2.1.40704_001"/>
    </source>
</evidence>
<evidence type="ECO:0000256" key="1">
    <source>
        <dbReference type="ARBA" id="ARBA00022737"/>
    </source>
</evidence>
<keyword evidence="1" id="KW-0677">Repeat</keyword>
<dbReference type="OrthoDB" id="25466at2759"/>
<evidence type="ECO:0000313" key="4">
    <source>
        <dbReference type="Proteomes" id="UP000007879"/>
    </source>
</evidence>
<dbReference type="PANTHER" id="PTHR15901">
    <property type="entry name" value="TESTICULAR HAPLOID EXPRESSED GENE PROTEIN"/>
    <property type="match status" value="1"/>
</dbReference>